<dbReference type="SUPFAM" id="SSF52777">
    <property type="entry name" value="CoA-dependent acyltransferases"/>
    <property type="match status" value="2"/>
</dbReference>
<dbReference type="Gene3D" id="3.30.559.10">
    <property type="entry name" value="Chloramphenicol acetyltransferase-like domain"/>
    <property type="match status" value="1"/>
</dbReference>
<dbReference type="PANTHER" id="PTHR43775:SF20">
    <property type="entry name" value="HYBRID PKS-NRPS SYNTHETASE APDA"/>
    <property type="match status" value="1"/>
</dbReference>
<feature type="domain" description="Ketoreductase" evidence="5">
    <location>
        <begin position="1"/>
        <end position="82"/>
    </location>
</feature>
<dbReference type="InterPro" id="IPR013968">
    <property type="entry name" value="PKS_KR"/>
</dbReference>
<dbReference type="SMART" id="SM00822">
    <property type="entry name" value="PKS_KR"/>
    <property type="match status" value="1"/>
</dbReference>
<dbReference type="Gene3D" id="3.30.559.30">
    <property type="entry name" value="Nonribosomal peptide synthetase, condensation domain"/>
    <property type="match status" value="1"/>
</dbReference>
<feature type="compositionally biased region" description="Low complexity" evidence="4">
    <location>
        <begin position="308"/>
        <end position="334"/>
    </location>
</feature>
<keyword evidence="2" id="KW-0597">Phosphoprotein</keyword>
<reference evidence="6" key="1">
    <citation type="journal article" date="2020" name="Stud. Mycol.">
        <title>101 Dothideomycetes genomes: a test case for predicting lifestyles and emergence of pathogens.</title>
        <authorList>
            <person name="Haridas S."/>
            <person name="Albert R."/>
            <person name="Binder M."/>
            <person name="Bloem J."/>
            <person name="Labutti K."/>
            <person name="Salamov A."/>
            <person name="Andreopoulos B."/>
            <person name="Baker S."/>
            <person name="Barry K."/>
            <person name="Bills G."/>
            <person name="Bluhm B."/>
            <person name="Cannon C."/>
            <person name="Castanera R."/>
            <person name="Culley D."/>
            <person name="Daum C."/>
            <person name="Ezra D."/>
            <person name="Gonzalez J."/>
            <person name="Henrissat B."/>
            <person name="Kuo A."/>
            <person name="Liang C."/>
            <person name="Lipzen A."/>
            <person name="Lutzoni F."/>
            <person name="Magnuson J."/>
            <person name="Mondo S."/>
            <person name="Nolan M."/>
            <person name="Ohm R."/>
            <person name="Pangilinan J."/>
            <person name="Park H.-J."/>
            <person name="Ramirez L."/>
            <person name="Alfaro M."/>
            <person name="Sun H."/>
            <person name="Tritt A."/>
            <person name="Yoshinaga Y."/>
            <person name="Zwiers L.-H."/>
            <person name="Turgeon B."/>
            <person name="Goodwin S."/>
            <person name="Spatafora J."/>
            <person name="Crous P."/>
            <person name="Grigoriev I."/>
        </authorList>
    </citation>
    <scope>NUCLEOTIDE SEQUENCE</scope>
    <source>
        <strain evidence="6">CBS 122368</strain>
    </source>
</reference>
<dbReference type="Proteomes" id="UP000800094">
    <property type="component" value="Unassembled WGS sequence"/>
</dbReference>
<evidence type="ECO:0000313" key="7">
    <source>
        <dbReference type="Proteomes" id="UP000800094"/>
    </source>
</evidence>
<keyword evidence="1" id="KW-0596">Phosphopantetheine</keyword>
<sequence>MSGDSMRKVLAPKVEGSKNLVNVFYDVDLDFFVLFSSVVCVYGNAGQSNYSAANGFLNGLVRQRRGRGLAASALALGMLAGIGYAETAGQAVQKQLVKKVGLPHVSKLDLRQMFAETILAGSRGTADVVVIAGLCTINDEQDLRGPWFSNPYFSHMIEESKSAVSVADSREKTTALPVTQQLAMTATKKEALDVLQECFATGLRAMLQLGDQKIEHNAPLLELGIDSLVAVEVDIPVFKVVGGASPSELCEKAPEKLPEKLIAATQKQQDVIRPEAAEAKPQPQAQVPEKAQSSFVDPESSSAYGENSTSTPSRLSTPTPATTVTTPSASVSVVDTKEAKSKLTRFERPARKFLKSERISLPQSQFWILRHLLEDPTTVISYRIASNIRVGDLERATRIVTNRHEALRTCFVEDEKTAGEALQNVLPTSPLRLERKRIDYAEKVDAEYTQLRSQVFNLERVDVMRLVLLTTSVSCHYLSISYHHIVMDGASLTSSFQTLKGLYNGQSLGPSPRQCPEFSAAQRRALANGEMREEMKYWQTVFPAGEQPPVLTLLPLARSGTRVVMKGFDTHQVAYHLEPALVAQVKAVFKAQRSTPFYLHLAAFKVLLFCFAGDVMKDLTIGFADAARNDSSVERGIGFFLNLLTLRFCRQPDQPFSEAIVEARNTAHAALESSCLPFDVLLTELNVARSSLHSPFFQAFLDYRQGVQERHLWGNCQAELQSVHPGRTAYDITLNVTDSNATDT</sequence>
<dbReference type="InterPro" id="IPR036291">
    <property type="entry name" value="NAD(P)-bd_dom_sf"/>
</dbReference>
<feature type="region of interest" description="Disordered" evidence="4">
    <location>
        <begin position="277"/>
        <end position="334"/>
    </location>
</feature>
<dbReference type="CDD" id="cd19532">
    <property type="entry name" value="C_PKS-NRPS"/>
    <property type="match status" value="1"/>
</dbReference>
<proteinExistence type="predicted"/>
<protein>
    <submittedName>
        <fullName evidence="6">KR-domain-containing protein</fullName>
    </submittedName>
</protein>
<evidence type="ECO:0000259" key="5">
    <source>
        <dbReference type="SMART" id="SM00822"/>
    </source>
</evidence>
<keyword evidence="3" id="KW-0808">Transferase</keyword>
<evidence type="ECO:0000256" key="3">
    <source>
        <dbReference type="ARBA" id="ARBA00022679"/>
    </source>
</evidence>
<dbReference type="InterPro" id="IPR057326">
    <property type="entry name" value="KR_dom"/>
</dbReference>
<dbReference type="OrthoDB" id="329835at2759"/>
<dbReference type="Pfam" id="PF00668">
    <property type="entry name" value="Condensation"/>
    <property type="match status" value="1"/>
</dbReference>
<dbReference type="AlphaFoldDB" id="A0A6A6IEI1"/>
<dbReference type="GO" id="GO:0044550">
    <property type="term" value="P:secondary metabolite biosynthetic process"/>
    <property type="evidence" value="ECO:0007669"/>
    <property type="project" value="TreeGrafter"/>
</dbReference>
<evidence type="ECO:0000256" key="2">
    <source>
        <dbReference type="ARBA" id="ARBA00022553"/>
    </source>
</evidence>
<name>A0A6A6IEI1_9PLEO</name>
<organism evidence="6 7">
    <name type="scientific">Trematosphaeria pertusa</name>
    <dbReference type="NCBI Taxonomy" id="390896"/>
    <lineage>
        <taxon>Eukaryota</taxon>
        <taxon>Fungi</taxon>
        <taxon>Dikarya</taxon>
        <taxon>Ascomycota</taxon>
        <taxon>Pezizomycotina</taxon>
        <taxon>Dothideomycetes</taxon>
        <taxon>Pleosporomycetidae</taxon>
        <taxon>Pleosporales</taxon>
        <taxon>Massarineae</taxon>
        <taxon>Trematosphaeriaceae</taxon>
        <taxon>Trematosphaeria</taxon>
    </lineage>
</organism>
<dbReference type="InterPro" id="IPR001242">
    <property type="entry name" value="Condensation_dom"/>
</dbReference>
<accession>A0A6A6IEI1</accession>
<evidence type="ECO:0000256" key="1">
    <source>
        <dbReference type="ARBA" id="ARBA00022450"/>
    </source>
</evidence>
<dbReference type="Gene3D" id="3.40.50.720">
    <property type="entry name" value="NAD(P)-binding Rossmann-like Domain"/>
    <property type="match status" value="1"/>
</dbReference>
<gene>
    <name evidence="6" type="ORF">BU26DRAFT_596618</name>
</gene>
<dbReference type="GeneID" id="54588305"/>
<dbReference type="InterPro" id="IPR023213">
    <property type="entry name" value="CAT-like_dom_sf"/>
</dbReference>
<evidence type="ECO:0000313" key="6">
    <source>
        <dbReference type="EMBL" id="KAF2248599.1"/>
    </source>
</evidence>
<dbReference type="InterPro" id="IPR050091">
    <property type="entry name" value="PKS_NRPS_Biosynth_Enz"/>
</dbReference>
<keyword evidence="7" id="KW-1185">Reference proteome</keyword>
<dbReference type="EMBL" id="ML987196">
    <property type="protein sequence ID" value="KAF2248599.1"/>
    <property type="molecule type" value="Genomic_DNA"/>
</dbReference>
<dbReference type="RefSeq" id="XP_033683603.1">
    <property type="nucleotide sequence ID" value="XM_033834975.1"/>
</dbReference>
<dbReference type="GO" id="GO:0004312">
    <property type="term" value="F:fatty acid synthase activity"/>
    <property type="evidence" value="ECO:0007669"/>
    <property type="project" value="TreeGrafter"/>
</dbReference>
<dbReference type="PANTHER" id="PTHR43775">
    <property type="entry name" value="FATTY ACID SYNTHASE"/>
    <property type="match status" value="1"/>
</dbReference>
<feature type="compositionally biased region" description="Polar residues" evidence="4">
    <location>
        <begin position="293"/>
        <end position="307"/>
    </location>
</feature>
<evidence type="ECO:0000256" key="4">
    <source>
        <dbReference type="SAM" id="MobiDB-lite"/>
    </source>
</evidence>
<dbReference type="Pfam" id="PF08659">
    <property type="entry name" value="KR"/>
    <property type="match status" value="1"/>
</dbReference>
<feature type="compositionally biased region" description="Low complexity" evidence="4">
    <location>
        <begin position="279"/>
        <end position="292"/>
    </location>
</feature>
<dbReference type="GO" id="GO:0006633">
    <property type="term" value="P:fatty acid biosynthetic process"/>
    <property type="evidence" value="ECO:0007669"/>
    <property type="project" value="TreeGrafter"/>
</dbReference>
<dbReference type="SUPFAM" id="SSF51735">
    <property type="entry name" value="NAD(P)-binding Rossmann-fold domains"/>
    <property type="match status" value="1"/>
</dbReference>